<dbReference type="Proteomes" id="UP000245523">
    <property type="component" value="Unassembled WGS sequence"/>
</dbReference>
<keyword evidence="12" id="KW-1185">Reference proteome</keyword>
<keyword evidence="8 10" id="KW-0472">Membrane</keyword>
<reference evidence="11 12" key="1">
    <citation type="submission" date="2018-05" db="EMBL/GenBank/DDBJ databases">
        <title>Animal gut microbial communities from fecal samples from Wisconsin, USA.</title>
        <authorList>
            <person name="Neumann A."/>
        </authorList>
    </citation>
    <scope>NUCLEOTIDE SEQUENCE [LARGE SCALE GENOMIC DNA]</scope>
    <source>
        <strain evidence="11 12">UWS4</strain>
    </source>
</reference>
<evidence type="ECO:0000313" key="12">
    <source>
        <dbReference type="Proteomes" id="UP000245523"/>
    </source>
</evidence>
<keyword evidence="2" id="KW-0813">Transport</keyword>
<gene>
    <name evidence="11" type="ORF">B0H50_10417</name>
</gene>
<keyword evidence="3" id="KW-0050">Antiport</keyword>
<keyword evidence="7" id="KW-0406">Ion transport</keyword>
<sequence>MPVNLTQGSILKNIAVFSIPYLAAYFLQTLYGLADLFIIGQYEGAKSITAVAVGSQAMHFLTVMIVGLAMGVTVLISKAVGAKNFRSISRITGNTILLFSAVACISTVVLLFFCSSIVSILQTPTEAVEETKNYLKICFAGIPFIIAYNLIAAIFRGLGDSKHPMYFIAFACILNIFLDFIFMGVLKWGAKGAALATIIAQALSVFISLIAAKKLHLGIPLTRRDFRIHKKILQAIWSIGSPIALQDGFIQVSFLFITMIANSRGLEIAAAVGIVEKIICFLFLVPSAMLSTISAIAAQNLGAGFHERAKKTLWAGTSIAVGIGIIFAVLFQFISEPSLKLFTSETAVILFGVQYLRTYVIDCFFASIHFCFSGYFTACGYSIISFVHNLFSIILFRIPGTWLAAKYFPDSLYAMGLAAPLGSLFSVIVCVAVFIWLQKRIAKKSIMH</sequence>
<feature type="transmembrane region" description="Helical" evidence="10">
    <location>
        <begin position="192"/>
        <end position="212"/>
    </location>
</feature>
<dbReference type="Pfam" id="PF01554">
    <property type="entry name" value="MatE"/>
    <property type="match status" value="2"/>
</dbReference>
<evidence type="ECO:0000256" key="7">
    <source>
        <dbReference type="ARBA" id="ARBA00023065"/>
    </source>
</evidence>
<evidence type="ECO:0000256" key="8">
    <source>
        <dbReference type="ARBA" id="ARBA00023136"/>
    </source>
</evidence>
<keyword evidence="5 10" id="KW-0812">Transmembrane</keyword>
<evidence type="ECO:0000256" key="9">
    <source>
        <dbReference type="ARBA" id="ARBA00031636"/>
    </source>
</evidence>
<dbReference type="InterPro" id="IPR048279">
    <property type="entry name" value="MdtK-like"/>
</dbReference>
<keyword evidence="6 10" id="KW-1133">Transmembrane helix</keyword>
<feature type="transmembrane region" description="Helical" evidence="10">
    <location>
        <begin position="232"/>
        <end position="261"/>
    </location>
</feature>
<dbReference type="PANTHER" id="PTHR43298:SF2">
    <property type="entry name" value="FMN_FAD EXPORTER YEEO-RELATED"/>
    <property type="match status" value="1"/>
</dbReference>
<feature type="transmembrane region" description="Helical" evidence="10">
    <location>
        <begin position="313"/>
        <end position="335"/>
    </location>
</feature>
<evidence type="ECO:0000256" key="5">
    <source>
        <dbReference type="ARBA" id="ARBA00022692"/>
    </source>
</evidence>
<dbReference type="InterPro" id="IPR050222">
    <property type="entry name" value="MATE_MdtK"/>
</dbReference>
<evidence type="ECO:0000313" key="11">
    <source>
        <dbReference type="EMBL" id="PWL03593.1"/>
    </source>
</evidence>
<keyword evidence="4" id="KW-1003">Cell membrane</keyword>
<feature type="transmembrane region" description="Helical" evidence="10">
    <location>
        <begin position="411"/>
        <end position="437"/>
    </location>
</feature>
<dbReference type="RefSeq" id="WP_106200164.1">
    <property type="nucleotide sequence ID" value="NZ_JAXEIU010000025.1"/>
</dbReference>
<dbReference type="EMBL" id="QGHD01000004">
    <property type="protein sequence ID" value="PWL03593.1"/>
    <property type="molecule type" value="Genomic_DNA"/>
</dbReference>
<feature type="transmembrane region" description="Helical" evidence="10">
    <location>
        <begin position="355"/>
        <end position="376"/>
    </location>
</feature>
<feature type="transmembrane region" description="Helical" evidence="10">
    <location>
        <begin position="134"/>
        <end position="155"/>
    </location>
</feature>
<feature type="transmembrane region" description="Helical" evidence="10">
    <location>
        <begin position="167"/>
        <end position="186"/>
    </location>
</feature>
<evidence type="ECO:0000256" key="6">
    <source>
        <dbReference type="ARBA" id="ARBA00022989"/>
    </source>
</evidence>
<protein>
    <recommendedName>
        <fullName evidence="9">Multidrug-efflux transporter</fullName>
    </recommendedName>
</protein>
<organism evidence="11 12">
    <name type="scientific">Hallerella porci</name>
    <dbReference type="NCBI Taxonomy" id="1945871"/>
    <lineage>
        <taxon>Bacteria</taxon>
        <taxon>Pseudomonadati</taxon>
        <taxon>Fibrobacterota</taxon>
        <taxon>Fibrobacteria</taxon>
        <taxon>Fibrobacterales</taxon>
        <taxon>Fibrobacteraceae</taxon>
        <taxon>Hallerella</taxon>
    </lineage>
</organism>
<proteinExistence type="predicted"/>
<dbReference type="NCBIfam" id="TIGR00797">
    <property type="entry name" value="matE"/>
    <property type="match status" value="1"/>
</dbReference>
<evidence type="ECO:0000256" key="3">
    <source>
        <dbReference type="ARBA" id="ARBA00022449"/>
    </source>
</evidence>
<feature type="transmembrane region" description="Helical" evidence="10">
    <location>
        <begin position="383"/>
        <end position="405"/>
    </location>
</feature>
<name>A0ABX5LQQ4_9BACT</name>
<comment type="caution">
    <text evidence="11">The sequence shown here is derived from an EMBL/GenBank/DDBJ whole genome shotgun (WGS) entry which is preliminary data.</text>
</comment>
<dbReference type="PANTHER" id="PTHR43298">
    <property type="entry name" value="MULTIDRUG RESISTANCE PROTEIN NORM-RELATED"/>
    <property type="match status" value="1"/>
</dbReference>
<dbReference type="CDD" id="cd13138">
    <property type="entry name" value="MATE_yoeA_like"/>
    <property type="match status" value="1"/>
</dbReference>
<evidence type="ECO:0000256" key="4">
    <source>
        <dbReference type="ARBA" id="ARBA00022475"/>
    </source>
</evidence>
<feature type="transmembrane region" description="Helical" evidence="10">
    <location>
        <begin position="21"/>
        <end position="42"/>
    </location>
</feature>
<evidence type="ECO:0000256" key="10">
    <source>
        <dbReference type="SAM" id="Phobius"/>
    </source>
</evidence>
<feature type="transmembrane region" description="Helical" evidence="10">
    <location>
        <begin position="96"/>
        <end position="122"/>
    </location>
</feature>
<evidence type="ECO:0000256" key="1">
    <source>
        <dbReference type="ARBA" id="ARBA00004651"/>
    </source>
</evidence>
<dbReference type="InterPro" id="IPR002528">
    <property type="entry name" value="MATE_fam"/>
</dbReference>
<accession>A0ABX5LQQ4</accession>
<dbReference type="PIRSF" id="PIRSF006603">
    <property type="entry name" value="DinF"/>
    <property type="match status" value="1"/>
</dbReference>
<feature type="transmembrane region" description="Helical" evidence="10">
    <location>
        <begin position="57"/>
        <end position="76"/>
    </location>
</feature>
<evidence type="ECO:0000256" key="2">
    <source>
        <dbReference type="ARBA" id="ARBA00022448"/>
    </source>
</evidence>
<comment type="subcellular location">
    <subcellularLocation>
        <location evidence="1">Cell membrane</location>
        <topology evidence="1">Multi-pass membrane protein</topology>
    </subcellularLocation>
</comment>